<dbReference type="Proteomes" id="UP001163982">
    <property type="component" value="Chromosome"/>
</dbReference>
<organism evidence="1 2">
    <name type="scientific">Pseudomonas fortuita</name>
    <dbReference type="NCBI Taxonomy" id="3233375"/>
    <lineage>
        <taxon>Bacteria</taxon>
        <taxon>Pseudomonadati</taxon>
        <taxon>Pseudomonadota</taxon>
        <taxon>Gammaproteobacteria</taxon>
        <taxon>Pseudomonadales</taxon>
        <taxon>Pseudomonadaceae</taxon>
        <taxon>Pseudomonas</taxon>
    </lineage>
</organism>
<evidence type="ECO:0000313" key="2">
    <source>
        <dbReference type="Proteomes" id="UP001163982"/>
    </source>
</evidence>
<reference evidence="1" key="1">
    <citation type="journal article" date="2024" name="Int. J. Syst. Evol. Microbiol.">
        <title>Pseudomonas fortuita sp. nov., isolated from the endosphere of a wild yam.</title>
        <authorList>
            <person name="Carlier A."/>
            <person name="Beaumel M."/>
            <person name="Moreau S."/>
            <person name="Acar T."/>
            <person name="Sana T.G."/>
            <person name="Cnockaert M."/>
            <person name="Vandamme P."/>
        </authorList>
    </citation>
    <scope>NUCLEOTIDE SEQUENCE</scope>
    <source>
        <strain evidence="1">GMI12077</strain>
    </source>
</reference>
<name>A0ACD4PAC0_9PSED</name>
<keyword evidence="2" id="KW-1185">Reference proteome</keyword>
<evidence type="ECO:0000313" key="1">
    <source>
        <dbReference type="EMBL" id="WAP65151.1"/>
    </source>
</evidence>
<gene>
    <name evidence="1" type="primary">tssM</name>
    <name evidence="1" type="ORF">OZ911_07030</name>
</gene>
<accession>A0ACD4PAC0</accession>
<sequence>MKVKQDNLLRALSLLQRQTMPVVVVAVVLGIAAGIVWLWGWGPDWRWRDQQPLADLPVRVAATVMLAVVPLLAWSVLVYRRNRSILLEQQRQQREVQDPCLVYEQAQQRSLDSSLARLLDNQRGSRQRYEVPWYLILGEENAGKSSFVSRSDQRFALTRTERGASQRVSIDPDLAFGIDWWIGDDAVLIDPPGEFISQPERPMPVAEPSRSAPVSDASSEAETTEGAQEPAARAEPTEPVGLPAGIERRLWRHMIGWLAQNRSRRPLNGVVLLVDMVKLFGQSAKQRRDLAFVLRARLTELGGELGTRLPLYVVMSKFDLLEGFEELFAKLSARDREQVQGFTFTLESVNDFDAWLEELAAAYLSYIERLGSQLMSATANVPHISRKNTYSLLKELSGAQRMLLSFLGDVLGSDRYSTPALVRGLYFSSVYQRGEVRNLLADASARAFAFTPPALSTKPQGTSVVYFAQQLLQRVVYPEAGLAGDNQKVAQHKARLLKGGAVAAGVCGLVMVSGWLYFYSVNRDKAQHVLEKSHAFTNTSTDAKGDSTGRSLLLPLNEIRDAVSLYGDYRSGWTVFTDMGLYQGKAIGPQVDQAYLNALARRFLPAIAGGLAATIKQAAPGSDAQLSALRIYRMIEERSNRRPELVEQWMAREWQRAYPGQGQLQAALMRHLTYALTYADVELPDYRQVVADAQQQLRKLPLAQRVYISLRQQAQEQLHGELDLRNEIGPAFDIVYVPLAERDHQAAVDANLALAPLLTASGFRDYFDQHSQNVADLALIDQWVLGERRSLDYSDVDRQALTERLRALYSADYIDSWRRVLNQFSVSEFTDLTHALSVLEQVTGPAAPMRRLLETVRNNTLIYPQVADSEKQSAADQQGRVQAMGIYRSFAGLSGMLDVQGDKPSFYDETLQAISAVYDYAKAVQDNPNRGKAALAVALSRFSEKEPDPIRNLQRISTGLPEPLNRHVRQLAEQTSQVLMVMALRELEQRWDAEVYSVYQERLASRYPIEPAGPDVSLKDFEAFFGPQGQLKRFQDQYLTVFLKDNLDALYSSADDGYLVRPQVMSQLKQAEAIRNAFFDNRGELNVSFGLEPVAISNGLRGSVFGLDGQLHAFADRGKEPIGMTWPGPAGESGHSRVTLVQAAGTTVSQGYHGPWSFYRLLSQGGLNARTPTSVDLSFRIAGDTARYKFHATGTNNPFTRPLFSGFALPQKLLREDAASEVAER</sequence>
<dbReference type="EMBL" id="CP114035">
    <property type="protein sequence ID" value="WAP65151.1"/>
    <property type="molecule type" value="Genomic_DNA"/>
</dbReference>
<protein>
    <submittedName>
        <fullName evidence="1">Type VI secretion system membrane subunit TssM</fullName>
    </submittedName>
</protein>
<proteinExistence type="predicted"/>